<keyword evidence="2" id="KW-1185">Reference proteome</keyword>
<sequence>MSPKEDVLARGAHHLALPRRFVVSSRRSQSATPFVGEPRFARLIERSDASGQHGWVWPTSADRAIVLAAFDGDKAVGQAQSFYGRLRWRSKVGRRASTPLGARDAGGNFCVVLGKNSPLILDLTRVQSRQVRPSVR</sequence>
<evidence type="ECO:0000313" key="1">
    <source>
        <dbReference type="EMBL" id="ETS62875.1"/>
    </source>
</evidence>
<proteinExistence type="predicted"/>
<dbReference type="HOGENOM" id="CLU_1876309_0_0_1"/>
<reference evidence="1 2" key="1">
    <citation type="journal article" date="2014" name="Genome Announc.">
        <title>Genome sequence of the basidiomycetous fungus Pseudozyma aphidis DSM70725, an efficient producer of biosurfactant mannosylerythritol lipids.</title>
        <authorList>
            <person name="Lorenz S."/>
            <person name="Guenther M."/>
            <person name="Grumaz C."/>
            <person name="Rupp S."/>
            <person name="Zibek S."/>
            <person name="Sohn K."/>
        </authorList>
    </citation>
    <scope>NUCLEOTIDE SEQUENCE [LARGE SCALE GENOMIC DNA]</scope>
    <source>
        <strain evidence="2">ATCC 32657 / CBS 517.83 / DSM 70725 / JCM 10318 / NBRC 10182 / NRRL Y-7954 / St-0401</strain>
    </source>
</reference>
<protein>
    <submittedName>
        <fullName evidence="1">Uncharacterized protein</fullName>
    </submittedName>
</protein>
<gene>
    <name evidence="1" type="ORF">PaG_02634</name>
</gene>
<accession>W3VN07</accession>
<dbReference type="Proteomes" id="UP000019462">
    <property type="component" value="Unassembled WGS sequence"/>
</dbReference>
<name>W3VN07_MOEAP</name>
<dbReference type="AlphaFoldDB" id="W3VN07"/>
<dbReference type="EMBL" id="AWNI01000009">
    <property type="protein sequence ID" value="ETS62875.1"/>
    <property type="molecule type" value="Genomic_DNA"/>
</dbReference>
<comment type="caution">
    <text evidence="1">The sequence shown here is derived from an EMBL/GenBank/DDBJ whole genome shotgun (WGS) entry which is preliminary data.</text>
</comment>
<organism evidence="1 2">
    <name type="scientific">Moesziomyces aphidis</name>
    <name type="common">Pseudozyma aphidis</name>
    <dbReference type="NCBI Taxonomy" id="84754"/>
    <lineage>
        <taxon>Eukaryota</taxon>
        <taxon>Fungi</taxon>
        <taxon>Dikarya</taxon>
        <taxon>Basidiomycota</taxon>
        <taxon>Ustilaginomycotina</taxon>
        <taxon>Ustilaginomycetes</taxon>
        <taxon>Ustilaginales</taxon>
        <taxon>Ustilaginaceae</taxon>
        <taxon>Moesziomyces</taxon>
    </lineage>
</organism>
<evidence type="ECO:0000313" key="2">
    <source>
        <dbReference type="Proteomes" id="UP000019462"/>
    </source>
</evidence>